<sequence length="406" mass="43642">MPEVGRDVAHIALFMSLLIGGGVQRSMLKLAGALASRGHRVDLLVCRVNAREPEEVVPAGVRLIPLQPAPSVLGRVLALRADPDGIGDLLRPVLMPLKSSNKLRYLPGLTRYLRRERPQALLSAMTQPNLVALWARRLAGVPTRVVVSERNMLSSYVDHYRHQWRWRYLPPLIRRTYAFADAVVTVSQAVADDLVTVADFPSTRIFPIPNPVVTPALLTQARARPDHPWFATDAPPVVLGVGRLVAHKDFATLLRAFAQVREARPARLMILGDGPERAALQRLAGELGVADAVAMPGWVDNPVAYMANAGVLVLASHWEGLPGVLIEALASGCPIVATDSPGGGAEILGNGAFGRLVPIGDVSAMAAAILATLDSPPDGARLKARADDFSVERAVQRYQEVLLGSP</sequence>
<organism evidence="5 6">
    <name type="scientific">Nitrococcus mobilis Nb-231</name>
    <dbReference type="NCBI Taxonomy" id="314278"/>
    <lineage>
        <taxon>Bacteria</taxon>
        <taxon>Pseudomonadati</taxon>
        <taxon>Pseudomonadota</taxon>
        <taxon>Gammaproteobacteria</taxon>
        <taxon>Chromatiales</taxon>
        <taxon>Ectothiorhodospiraceae</taxon>
        <taxon>Nitrococcus</taxon>
    </lineage>
</organism>
<gene>
    <name evidence="5" type="ORF">NB231_04160</name>
</gene>
<dbReference type="Gene3D" id="3.40.50.2000">
    <property type="entry name" value="Glycogen Phosphorylase B"/>
    <property type="match status" value="2"/>
</dbReference>
<evidence type="ECO:0000313" key="6">
    <source>
        <dbReference type="Proteomes" id="UP000003374"/>
    </source>
</evidence>
<dbReference type="STRING" id="314278.NB231_04160"/>
<protein>
    <submittedName>
        <fullName evidence="5">Glycosyl transferase group 1</fullName>
    </submittedName>
</protein>
<feature type="domain" description="Glycosyl transferase family 1" evidence="3">
    <location>
        <begin position="233"/>
        <end position="386"/>
    </location>
</feature>
<dbReference type="InterPro" id="IPR001296">
    <property type="entry name" value="Glyco_trans_1"/>
</dbReference>
<accession>A4BPR6</accession>
<dbReference type="Proteomes" id="UP000003374">
    <property type="component" value="Unassembled WGS sequence"/>
</dbReference>
<evidence type="ECO:0000259" key="3">
    <source>
        <dbReference type="Pfam" id="PF00534"/>
    </source>
</evidence>
<dbReference type="eggNOG" id="COG0438">
    <property type="taxonomic scope" value="Bacteria"/>
</dbReference>
<keyword evidence="1" id="KW-0328">Glycosyltransferase</keyword>
<reference evidence="5 6" key="1">
    <citation type="submission" date="2006-02" db="EMBL/GenBank/DDBJ databases">
        <authorList>
            <person name="Waterbury J."/>
            <person name="Ferriera S."/>
            <person name="Johnson J."/>
            <person name="Kravitz S."/>
            <person name="Halpern A."/>
            <person name="Remington K."/>
            <person name="Beeson K."/>
            <person name="Tran B."/>
            <person name="Rogers Y.-H."/>
            <person name="Friedman R."/>
            <person name="Venter J.C."/>
        </authorList>
    </citation>
    <scope>NUCLEOTIDE SEQUENCE [LARGE SCALE GENOMIC DNA]</scope>
    <source>
        <strain evidence="5 6">Nb-231</strain>
    </source>
</reference>
<feature type="domain" description="Glycosyltransferase subfamily 4-like N-terminal" evidence="4">
    <location>
        <begin position="21"/>
        <end position="210"/>
    </location>
</feature>
<evidence type="ECO:0000256" key="2">
    <source>
        <dbReference type="ARBA" id="ARBA00022679"/>
    </source>
</evidence>
<dbReference type="GO" id="GO:0016757">
    <property type="term" value="F:glycosyltransferase activity"/>
    <property type="evidence" value="ECO:0007669"/>
    <property type="project" value="UniProtKB-KW"/>
</dbReference>
<dbReference type="SUPFAM" id="SSF53756">
    <property type="entry name" value="UDP-Glycosyltransferase/glycogen phosphorylase"/>
    <property type="match status" value="1"/>
</dbReference>
<dbReference type="Pfam" id="PF00534">
    <property type="entry name" value="Glycos_transf_1"/>
    <property type="match status" value="1"/>
</dbReference>
<dbReference type="CDD" id="cd03811">
    <property type="entry name" value="GT4_GT28_WabH-like"/>
    <property type="match status" value="1"/>
</dbReference>
<dbReference type="PANTHER" id="PTHR12526">
    <property type="entry name" value="GLYCOSYLTRANSFERASE"/>
    <property type="match status" value="1"/>
</dbReference>
<dbReference type="AlphaFoldDB" id="A4BPR6"/>
<dbReference type="GO" id="GO:1901135">
    <property type="term" value="P:carbohydrate derivative metabolic process"/>
    <property type="evidence" value="ECO:0007669"/>
    <property type="project" value="UniProtKB-ARBA"/>
</dbReference>
<dbReference type="InterPro" id="IPR028098">
    <property type="entry name" value="Glyco_trans_4-like_N"/>
</dbReference>
<name>A4BPR6_9GAMM</name>
<dbReference type="EMBL" id="AAOF01000004">
    <property type="protein sequence ID" value="EAR22071.1"/>
    <property type="molecule type" value="Genomic_DNA"/>
</dbReference>
<dbReference type="Pfam" id="PF13579">
    <property type="entry name" value="Glyco_trans_4_4"/>
    <property type="match status" value="1"/>
</dbReference>
<evidence type="ECO:0000259" key="4">
    <source>
        <dbReference type="Pfam" id="PF13579"/>
    </source>
</evidence>
<evidence type="ECO:0000256" key="1">
    <source>
        <dbReference type="ARBA" id="ARBA00022676"/>
    </source>
</evidence>
<keyword evidence="6" id="KW-1185">Reference proteome</keyword>
<comment type="caution">
    <text evidence="5">The sequence shown here is derived from an EMBL/GenBank/DDBJ whole genome shotgun (WGS) entry which is preliminary data.</text>
</comment>
<evidence type="ECO:0000313" key="5">
    <source>
        <dbReference type="EMBL" id="EAR22071.1"/>
    </source>
</evidence>
<proteinExistence type="predicted"/>
<dbReference type="HOGENOM" id="CLU_009583_0_0_6"/>
<dbReference type="PANTHER" id="PTHR12526:SF510">
    <property type="entry name" value="D-INOSITOL 3-PHOSPHATE GLYCOSYLTRANSFERASE"/>
    <property type="match status" value="1"/>
</dbReference>
<keyword evidence="2 5" id="KW-0808">Transferase</keyword>